<name>A0A9Q9F8J0_ENCHE</name>
<dbReference type="AlphaFoldDB" id="A0A9Q9F8J0"/>
<dbReference type="InterPro" id="IPR023578">
    <property type="entry name" value="Ras_GEF_dom_sf"/>
</dbReference>
<dbReference type="Gene3D" id="1.10.840.10">
    <property type="entry name" value="Ras guanine-nucleotide exchange factors catalytic domain"/>
    <property type="match status" value="1"/>
</dbReference>
<dbReference type="Proteomes" id="UP001059546">
    <property type="component" value="Chromosome VII"/>
</dbReference>
<dbReference type="InterPro" id="IPR036964">
    <property type="entry name" value="RASGEF_cat_dom_sf"/>
</dbReference>
<dbReference type="SUPFAM" id="SSF48366">
    <property type="entry name" value="Ras GEF"/>
    <property type="match status" value="1"/>
</dbReference>
<evidence type="ECO:0000259" key="1">
    <source>
        <dbReference type="SMART" id="SM00147"/>
    </source>
</evidence>
<dbReference type="SMART" id="SM00147">
    <property type="entry name" value="RasGEF"/>
    <property type="match status" value="1"/>
</dbReference>
<protein>
    <submittedName>
        <fullName evidence="2">Ras-specific guanine nucleotide-releasing factor</fullName>
    </submittedName>
</protein>
<feature type="domain" description="Ras-GEF" evidence="1">
    <location>
        <begin position="82"/>
        <end position="290"/>
    </location>
</feature>
<reference evidence="2" key="1">
    <citation type="submission" date="2022-10" db="EMBL/GenBank/DDBJ databases">
        <title>Encephalitozoon hellem ATCC 50604 Complete Genome.</title>
        <authorList>
            <person name="Mascarenhas dos Santos A.C."/>
            <person name="Julian A.T."/>
            <person name="Pombert J.-F."/>
        </authorList>
    </citation>
    <scope>NUCLEOTIDE SEQUENCE</scope>
    <source>
        <strain evidence="2">ATCC 50604</strain>
    </source>
</reference>
<dbReference type="InterPro" id="IPR001895">
    <property type="entry name" value="RASGEF_cat_dom"/>
</dbReference>
<dbReference type="GO" id="GO:0007264">
    <property type="term" value="P:small GTPase-mediated signal transduction"/>
    <property type="evidence" value="ECO:0007669"/>
    <property type="project" value="InterPro"/>
</dbReference>
<dbReference type="EMBL" id="CP075153">
    <property type="protein sequence ID" value="UTX43493.1"/>
    <property type="molecule type" value="Genomic_DNA"/>
</dbReference>
<accession>A0A9Q9F8J0</accession>
<evidence type="ECO:0000313" key="3">
    <source>
        <dbReference type="Proteomes" id="UP001059546"/>
    </source>
</evidence>
<dbReference type="GO" id="GO:0005085">
    <property type="term" value="F:guanyl-nucleotide exchange factor activity"/>
    <property type="evidence" value="ECO:0007669"/>
    <property type="project" value="InterPro"/>
</dbReference>
<organism evidence="2 3">
    <name type="scientific">Encephalitozoon hellem</name>
    <name type="common">Microsporidian parasite</name>
    <dbReference type="NCBI Taxonomy" id="27973"/>
    <lineage>
        <taxon>Eukaryota</taxon>
        <taxon>Fungi</taxon>
        <taxon>Fungi incertae sedis</taxon>
        <taxon>Microsporidia</taxon>
        <taxon>Unikaryonidae</taxon>
        <taxon>Encephalitozoon</taxon>
    </lineage>
</organism>
<proteinExistence type="predicted"/>
<evidence type="ECO:0000313" key="2">
    <source>
        <dbReference type="EMBL" id="UTX43493.1"/>
    </source>
</evidence>
<dbReference type="Pfam" id="PF00617">
    <property type="entry name" value="RasGEF"/>
    <property type="match status" value="1"/>
</dbReference>
<sequence length="298" mass="34910">MMSSKELTTLVKEYSGSGVLESSCSDKLVVREFGDSGGEEIDIGVVWNRDILPHSWYQEQMLDRKKAKRYERKIRKAEARDIYHMTPKKLSKALTFIDLAILRRITPNELVDYDGLGSAECRNIRHMMSKNSGLTNFVSDELLRGQNYRYFFKLLKHLERIGNYNSFYCVVKAFQMQKLDLKRLNTLSGHMEKSASYFDMRQVLDDLTTSDTFLICPMDVYIKDVEESNRTRNNEVASMRFCRLVEILIKLQNQALDLDISHTDEHFLLSKFWHYFQRGSSSSRRVDAKRYDGQFLLI</sequence>
<gene>
    <name evidence="2" type="ORF">GPU96_07g12520</name>
</gene>